<dbReference type="Pfam" id="PF00248">
    <property type="entry name" value="Aldo_ket_red"/>
    <property type="match status" value="1"/>
</dbReference>
<dbReference type="SUPFAM" id="SSF51430">
    <property type="entry name" value="NAD(P)-linked oxidoreductase"/>
    <property type="match status" value="1"/>
</dbReference>
<evidence type="ECO:0000313" key="3">
    <source>
        <dbReference type="EMBL" id="MFF5290543.1"/>
    </source>
</evidence>
<sequence length="289" mass="30418">MALTTLPGGIWTLGDLTVTRFGYGAMQLAGPGVMGPPADRDGAVAVLREAVAAGITHIDTSDAYGPHVTNRLIRAALHPYGGSLHIVTKVGATRDQRGGWPVARDPSSLRRSVHENLENLGLDVLDLVNLRLGDAGGPQPGSIAEAFGTLVELRREGLIRHLGLSNARPEQVAEAQSIAPIVCVQNMYNLVHRQDDELIDVLAARGIAYVPFFPLGGFSPLQSSSALSTVAARLGATSMAVALAWLLRRSPNILLIPGTSSTAHLRENIAGAGIALSDDDLAELDKIGR</sequence>
<accession>A0ABW6WC23</accession>
<evidence type="ECO:0000256" key="1">
    <source>
        <dbReference type="ARBA" id="ARBA00023002"/>
    </source>
</evidence>
<reference evidence="3 4" key="1">
    <citation type="submission" date="2024-10" db="EMBL/GenBank/DDBJ databases">
        <title>The Natural Products Discovery Center: Release of the First 8490 Sequenced Strains for Exploring Actinobacteria Biosynthetic Diversity.</title>
        <authorList>
            <person name="Kalkreuter E."/>
            <person name="Kautsar S.A."/>
            <person name="Yang D."/>
            <person name="Bader C.D."/>
            <person name="Teijaro C.N."/>
            <person name="Fluegel L."/>
            <person name="Davis C.M."/>
            <person name="Simpson J.R."/>
            <person name="Lauterbach L."/>
            <person name="Steele A.D."/>
            <person name="Gui C."/>
            <person name="Meng S."/>
            <person name="Li G."/>
            <person name="Viehrig K."/>
            <person name="Ye F."/>
            <person name="Su P."/>
            <person name="Kiefer A.F."/>
            <person name="Nichols A."/>
            <person name="Cepeda A.J."/>
            <person name="Yan W."/>
            <person name="Fan B."/>
            <person name="Jiang Y."/>
            <person name="Adhikari A."/>
            <person name="Zheng C.-J."/>
            <person name="Schuster L."/>
            <person name="Cowan T.M."/>
            <person name="Smanski M.J."/>
            <person name="Chevrette M.G."/>
            <person name="De Carvalho L.P.S."/>
            <person name="Shen B."/>
        </authorList>
    </citation>
    <scope>NUCLEOTIDE SEQUENCE [LARGE SCALE GENOMIC DNA]</scope>
    <source>
        <strain evidence="3 4">NPDC000087</strain>
    </source>
</reference>
<proteinExistence type="predicted"/>
<dbReference type="EMBL" id="JBIAZU010000002">
    <property type="protein sequence ID" value="MFF5290543.1"/>
    <property type="molecule type" value="Genomic_DNA"/>
</dbReference>
<dbReference type="PANTHER" id="PTHR43625:SF40">
    <property type="entry name" value="ALDO-KETO REDUCTASE YAKC [NADP(+)]"/>
    <property type="match status" value="1"/>
</dbReference>
<evidence type="ECO:0000259" key="2">
    <source>
        <dbReference type="Pfam" id="PF00248"/>
    </source>
</evidence>
<dbReference type="InterPro" id="IPR020471">
    <property type="entry name" value="AKR"/>
</dbReference>
<gene>
    <name evidence="3" type="ORF">ACFY35_13950</name>
</gene>
<comment type="caution">
    <text evidence="3">The sequence shown here is derived from an EMBL/GenBank/DDBJ whole genome shotgun (WGS) entry which is preliminary data.</text>
</comment>
<dbReference type="InterPro" id="IPR050791">
    <property type="entry name" value="Aldo-Keto_reductase"/>
</dbReference>
<dbReference type="InterPro" id="IPR023210">
    <property type="entry name" value="NADP_OxRdtase_dom"/>
</dbReference>
<keyword evidence="4" id="KW-1185">Reference proteome</keyword>
<protein>
    <submittedName>
        <fullName evidence="3">Aldo/keto reductase family oxidoreductase</fullName>
    </submittedName>
</protein>
<dbReference type="Gene3D" id="3.20.20.100">
    <property type="entry name" value="NADP-dependent oxidoreductase domain"/>
    <property type="match status" value="1"/>
</dbReference>
<evidence type="ECO:0000313" key="4">
    <source>
        <dbReference type="Proteomes" id="UP001602245"/>
    </source>
</evidence>
<dbReference type="RefSeq" id="WP_020510465.1">
    <property type="nucleotide sequence ID" value="NZ_JBIAZU010000002.1"/>
</dbReference>
<dbReference type="PRINTS" id="PR00069">
    <property type="entry name" value="ALDKETRDTASE"/>
</dbReference>
<feature type="domain" description="NADP-dependent oxidoreductase" evidence="2">
    <location>
        <begin position="22"/>
        <end position="287"/>
    </location>
</feature>
<dbReference type="PANTHER" id="PTHR43625">
    <property type="entry name" value="AFLATOXIN B1 ALDEHYDE REDUCTASE"/>
    <property type="match status" value="1"/>
</dbReference>
<dbReference type="InterPro" id="IPR036812">
    <property type="entry name" value="NAD(P)_OxRdtase_dom_sf"/>
</dbReference>
<name>A0ABW6WC23_9ACTN</name>
<organism evidence="3 4">
    <name type="scientific">Paractinoplanes globisporus</name>
    <dbReference type="NCBI Taxonomy" id="113565"/>
    <lineage>
        <taxon>Bacteria</taxon>
        <taxon>Bacillati</taxon>
        <taxon>Actinomycetota</taxon>
        <taxon>Actinomycetes</taxon>
        <taxon>Micromonosporales</taxon>
        <taxon>Micromonosporaceae</taxon>
        <taxon>Paractinoplanes</taxon>
    </lineage>
</organism>
<dbReference type="Proteomes" id="UP001602245">
    <property type="component" value="Unassembled WGS sequence"/>
</dbReference>
<keyword evidence="1" id="KW-0560">Oxidoreductase</keyword>
<dbReference type="NCBIfam" id="NF007695">
    <property type="entry name" value="PRK10376.1"/>
    <property type="match status" value="1"/>
</dbReference>
<dbReference type="CDD" id="cd19088">
    <property type="entry name" value="AKR_AKR13B1"/>
    <property type="match status" value="1"/>
</dbReference>